<feature type="domain" description="Asparaginase/glutaminase C-terminal" evidence="11">
    <location>
        <begin position="337"/>
        <end position="452"/>
    </location>
</feature>
<dbReference type="SUPFAM" id="SSF53774">
    <property type="entry name" value="Glutaminase/Asparaginase"/>
    <property type="match status" value="2"/>
</dbReference>
<dbReference type="InterPro" id="IPR002110">
    <property type="entry name" value="Ankyrin_rpt"/>
</dbReference>
<dbReference type="Gene3D" id="3.40.50.40">
    <property type="match status" value="1"/>
</dbReference>
<dbReference type="eggNOG" id="KOG0503">
    <property type="taxonomic scope" value="Eukaryota"/>
</dbReference>
<dbReference type="SMART" id="SM00870">
    <property type="entry name" value="Asparaginase"/>
    <property type="match status" value="1"/>
</dbReference>
<organism evidence="12 13">
    <name type="scientific">Moniliophthora roreri</name>
    <name type="common">Frosty pod rot fungus</name>
    <name type="synonym">Monilia roreri</name>
    <dbReference type="NCBI Taxonomy" id="221103"/>
    <lineage>
        <taxon>Eukaryota</taxon>
        <taxon>Fungi</taxon>
        <taxon>Dikarya</taxon>
        <taxon>Basidiomycota</taxon>
        <taxon>Agaricomycotina</taxon>
        <taxon>Agaricomycetes</taxon>
        <taxon>Agaricomycetidae</taxon>
        <taxon>Agaricales</taxon>
        <taxon>Marasmiineae</taxon>
        <taxon>Marasmiaceae</taxon>
        <taxon>Moniliophthora</taxon>
    </lineage>
</organism>
<dbReference type="Gene3D" id="3.40.50.1170">
    <property type="entry name" value="L-asparaginase, N-terminal domain"/>
    <property type="match status" value="1"/>
</dbReference>
<dbReference type="PRINTS" id="PR00139">
    <property type="entry name" value="ASNGLNASE"/>
</dbReference>
<dbReference type="InterPro" id="IPR037152">
    <property type="entry name" value="L-asparaginase_N_sf"/>
</dbReference>
<dbReference type="InterPro" id="IPR006034">
    <property type="entry name" value="Asparaginase/glutaminase-like"/>
</dbReference>
<evidence type="ECO:0000259" key="10">
    <source>
        <dbReference type="Pfam" id="PF00710"/>
    </source>
</evidence>
<name>A0A0W0EUI7_MONRR</name>
<dbReference type="PROSITE" id="PS00917">
    <property type="entry name" value="ASN_GLN_ASE_2"/>
    <property type="match status" value="1"/>
</dbReference>
<dbReference type="Pfam" id="PF12796">
    <property type="entry name" value="Ank_2"/>
    <property type="match status" value="1"/>
</dbReference>
<dbReference type="InterPro" id="IPR027473">
    <property type="entry name" value="L-asparaginase_C"/>
</dbReference>
<dbReference type="Pfam" id="PF00710">
    <property type="entry name" value="Asparaginase"/>
    <property type="match status" value="1"/>
</dbReference>
<dbReference type="InterPro" id="IPR020827">
    <property type="entry name" value="Asparaginase/glutaminase_AS1"/>
</dbReference>
<keyword evidence="4 6" id="KW-0040">ANK repeat</keyword>
<proteinExistence type="inferred from homology"/>
<dbReference type="Pfam" id="PF17763">
    <property type="entry name" value="Asparaginase_C"/>
    <property type="match status" value="1"/>
</dbReference>
<dbReference type="EC" id="3.5.1.1" evidence="1"/>
<keyword evidence="2" id="KW-0677">Repeat</keyword>
<dbReference type="CDD" id="cd08963">
    <property type="entry name" value="L-asparaginase_I"/>
    <property type="match status" value="1"/>
</dbReference>
<dbReference type="FunFam" id="3.40.50.40:FF:000001">
    <property type="entry name" value="L-asparaginase 1"/>
    <property type="match status" value="1"/>
</dbReference>
<dbReference type="SMART" id="SM00248">
    <property type="entry name" value="ANK"/>
    <property type="match status" value="2"/>
</dbReference>
<keyword evidence="3" id="KW-0378">Hydrolase</keyword>
<dbReference type="EMBL" id="LATX01002521">
    <property type="protein sequence ID" value="KTB27715.1"/>
    <property type="molecule type" value="Genomic_DNA"/>
</dbReference>
<dbReference type="PANTHER" id="PTHR11707">
    <property type="entry name" value="L-ASPARAGINASE"/>
    <property type="match status" value="1"/>
</dbReference>
<feature type="region of interest" description="Disordered" evidence="9">
    <location>
        <begin position="67"/>
        <end position="86"/>
    </location>
</feature>
<evidence type="ECO:0000313" key="12">
    <source>
        <dbReference type="EMBL" id="KTB27715.1"/>
    </source>
</evidence>
<dbReference type="InterPro" id="IPR041725">
    <property type="entry name" value="L-asparaginase_I"/>
</dbReference>
<dbReference type="PROSITE" id="PS50297">
    <property type="entry name" value="ANK_REP_REGION"/>
    <property type="match status" value="2"/>
</dbReference>
<evidence type="ECO:0000256" key="6">
    <source>
        <dbReference type="PROSITE-ProRule" id="PRU00023"/>
    </source>
</evidence>
<evidence type="ECO:0000256" key="8">
    <source>
        <dbReference type="PROSITE-ProRule" id="PRU10100"/>
    </source>
</evidence>
<dbReference type="PIRSF" id="PIRSF500176">
    <property type="entry name" value="L_ASNase"/>
    <property type="match status" value="1"/>
</dbReference>
<dbReference type="GO" id="GO:0006528">
    <property type="term" value="P:asparagine metabolic process"/>
    <property type="evidence" value="ECO:0007669"/>
    <property type="project" value="UniProtKB-ARBA"/>
</dbReference>
<dbReference type="InterPro" id="IPR036770">
    <property type="entry name" value="Ankyrin_rpt-contain_sf"/>
</dbReference>
<feature type="compositionally biased region" description="Low complexity" evidence="9">
    <location>
        <begin position="70"/>
        <end position="83"/>
    </location>
</feature>
<feature type="domain" description="L-asparaginase N-terminal" evidence="10">
    <location>
        <begin position="189"/>
        <end position="318"/>
    </location>
</feature>
<dbReference type="PANTHER" id="PTHR11707:SF28">
    <property type="entry name" value="60 KDA LYSOPHOSPHOLIPASE"/>
    <property type="match status" value="1"/>
</dbReference>
<feature type="active site" evidence="8">
    <location>
        <position position="216"/>
    </location>
</feature>
<feature type="repeat" description="ANK" evidence="6">
    <location>
        <begin position="589"/>
        <end position="621"/>
    </location>
</feature>
<sequence length="690" mass="73933">MDVNSQLINESRVLVIYTGGTIGMLVGHQGYVPEPYFLTETLRSQARFHDPLQNSLFSNSGSVQGFREWSSGSGRSSPSGFNSVGTETSISQLPTLPVRSARPIGHSASLIPGKEQPSSRQPISAEISKGVYEAQLPSLVTPRSAVPGTSGTKCIRYAILEWDSLLDSSNIQIEGASCLLFCEIRVNRSNADWVRIATEIELNYANFDAFVILHGTDTMGYSASALSFLLEDLGKTVILTGAQIPLSQLRNDATDNLMGALTIAGHYIIPECSLYFDHTLFRGNRVSKMSSYDLNAFDSPNFAPLVKVGIDIVVNWNDVIRPASLRRFKAHKEMSAHVATLRLFPGITAATVRAFFMPPMQGVVLETFGSGNAPQRADLMGALKEACDRGVVVVAISQCARGSVSDAYETGRTLQQAGVVPGGDMTPECALAKLSYLLSKPELSMQEVRKLMGVPLRGELTRPSSSAPPSQISIEKNLENLQGVLSRFISLSQTSTKNPAIVVSDVDNVSQDAAAPWSWTAAEASSIEAVLFPFLIHLAVSKNNVDALKYCLDSSEKASEKRPEDSSVANTPRLSNVAGGLVNCLEPGSGRTPLHIAALNGHTCCIDILLHSGALVHLRDGLGHTALYYAARQNHLEAVEMLVAAGATLSGSDGPFAKFAVDAQVTAQDPLRTWTAAGLEIPRTSDSKAG</sequence>
<dbReference type="PROSITE" id="PS00144">
    <property type="entry name" value="ASN_GLN_ASE_1"/>
    <property type="match status" value="1"/>
</dbReference>
<reference evidence="12 13" key="1">
    <citation type="submission" date="2015-12" db="EMBL/GenBank/DDBJ databases">
        <title>Draft genome sequence of Moniliophthora roreri, the causal agent of frosty pod rot of cacao.</title>
        <authorList>
            <person name="Aime M.C."/>
            <person name="Diaz-Valderrama J.R."/>
            <person name="Kijpornyongpan T."/>
            <person name="Phillips-Mora W."/>
        </authorList>
    </citation>
    <scope>NUCLEOTIDE SEQUENCE [LARGE SCALE GENOMIC DNA]</scope>
    <source>
        <strain evidence="12 13">MCA 2952</strain>
    </source>
</reference>
<dbReference type="FunFam" id="3.40.50.1170:FF:000003">
    <property type="entry name" value="60 kDa lysophospholipase"/>
    <property type="match status" value="1"/>
</dbReference>
<dbReference type="InterPro" id="IPR027475">
    <property type="entry name" value="Asparaginase/glutaminase_AS2"/>
</dbReference>
<protein>
    <recommendedName>
        <fullName evidence="1">asparaginase</fullName>
        <ecNumber evidence="1">3.5.1.1</ecNumber>
    </recommendedName>
</protein>
<dbReference type="InterPro" id="IPR027474">
    <property type="entry name" value="L-asparaginase_N"/>
</dbReference>
<evidence type="ECO:0000256" key="3">
    <source>
        <dbReference type="ARBA" id="ARBA00022801"/>
    </source>
</evidence>
<feature type="repeat" description="ANK" evidence="6">
    <location>
        <begin position="622"/>
        <end position="654"/>
    </location>
</feature>
<feature type="active site" evidence="7">
    <location>
        <position position="21"/>
    </location>
</feature>
<dbReference type="AlphaFoldDB" id="A0A0W0EUI7"/>
<evidence type="ECO:0000256" key="9">
    <source>
        <dbReference type="SAM" id="MobiDB-lite"/>
    </source>
</evidence>
<comment type="similarity">
    <text evidence="5">In the N-terminal section; belongs to the asparaginase 1 family.</text>
</comment>
<dbReference type="PROSITE" id="PS50088">
    <property type="entry name" value="ANK_REPEAT"/>
    <property type="match status" value="2"/>
</dbReference>
<evidence type="ECO:0000259" key="11">
    <source>
        <dbReference type="Pfam" id="PF17763"/>
    </source>
</evidence>
<comment type="caution">
    <text evidence="12">The sequence shown here is derived from an EMBL/GenBank/DDBJ whole genome shotgun (WGS) entry which is preliminary data.</text>
</comment>
<dbReference type="SUPFAM" id="SSF48403">
    <property type="entry name" value="Ankyrin repeat"/>
    <property type="match status" value="1"/>
</dbReference>
<dbReference type="InterPro" id="IPR040919">
    <property type="entry name" value="Asparaginase_C"/>
</dbReference>
<dbReference type="SFLD" id="SFLDS00057">
    <property type="entry name" value="Glutaminase/Asparaginase"/>
    <property type="match status" value="1"/>
</dbReference>
<dbReference type="Gene3D" id="1.25.40.20">
    <property type="entry name" value="Ankyrin repeat-containing domain"/>
    <property type="match status" value="1"/>
</dbReference>
<evidence type="ECO:0000256" key="1">
    <source>
        <dbReference type="ARBA" id="ARBA00012920"/>
    </source>
</evidence>
<evidence type="ECO:0000256" key="2">
    <source>
        <dbReference type="ARBA" id="ARBA00022737"/>
    </source>
</evidence>
<dbReference type="PIRSF" id="PIRSF001220">
    <property type="entry name" value="L-ASNase_gatD"/>
    <property type="match status" value="1"/>
</dbReference>
<evidence type="ECO:0000256" key="5">
    <source>
        <dbReference type="ARBA" id="ARBA00061199"/>
    </source>
</evidence>
<dbReference type="InterPro" id="IPR036152">
    <property type="entry name" value="Asp/glu_Ase-like_sf"/>
</dbReference>
<dbReference type="Proteomes" id="UP000054988">
    <property type="component" value="Unassembled WGS sequence"/>
</dbReference>
<evidence type="ECO:0000313" key="13">
    <source>
        <dbReference type="Proteomes" id="UP000054988"/>
    </source>
</evidence>
<evidence type="ECO:0000256" key="7">
    <source>
        <dbReference type="PROSITE-ProRule" id="PRU10099"/>
    </source>
</evidence>
<evidence type="ECO:0000256" key="4">
    <source>
        <dbReference type="ARBA" id="ARBA00023043"/>
    </source>
</evidence>
<dbReference type="PROSITE" id="PS51732">
    <property type="entry name" value="ASN_GLN_ASE_3"/>
    <property type="match status" value="1"/>
</dbReference>
<gene>
    <name evidence="12" type="ORF">WG66_19725</name>
</gene>
<dbReference type="GO" id="GO:0004067">
    <property type="term" value="F:asparaginase activity"/>
    <property type="evidence" value="ECO:0007669"/>
    <property type="project" value="UniProtKB-UniRule"/>
</dbReference>
<accession>A0A0W0EUI7</accession>